<dbReference type="AlphaFoldDB" id="A0A843VR64"/>
<gene>
    <name evidence="1" type="ORF">Taro_027291</name>
</gene>
<comment type="caution">
    <text evidence="1">The sequence shown here is derived from an EMBL/GenBank/DDBJ whole genome shotgun (WGS) entry which is preliminary data.</text>
</comment>
<protein>
    <submittedName>
        <fullName evidence="1">Uncharacterized protein</fullName>
    </submittedName>
</protein>
<evidence type="ECO:0000313" key="1">
    <source>
        <dbReference type="EMBL" id="MQL94633.1"/>
    </source>
</evidence>
<reference evidence="1" key="1">
    <citation type="submission" date="2017-07" db="EMBL/GenBank/DDBJ databases">
        <title>Taro Niue Genome Assembly and Annotation.</title>
        <authorList>
            <person name="Atibalentja N."/>
            <person name="Keating K."/>
            <person name="Fields C.J."/>
        </authorList>
    </citation>
    <scope>NUCLEOTIDE SEQUENCE</scope>
    <source>
        <strain evidence="1">Niue_2</strain>
        <tissue evidence="1">Leaf</tissue>
    </source>
</reference>
<accession>A0A843VR64</accession>
<organism evidence="1 2">
    <name type="scientific">Colocasia esculenta</name>
    <name type="common">Wild taro</name>
    <name type="synonym">Arum esculentum</name>
    <dbReference type="NCBI Taxonomy" id="4460"/>
    <lineage>
        <taxon>Eukaryota</taxon>
        <taxon>Viridiplantae</taxon>
        <taxon>Streptophyta</taxon>
        <taxon>Embryophyta</taxon>
        <taxon>Tracheophyta</taxon>
        <taxon>Spermatophyta</taxon>
        <taxon>Magnoliopsida</taxon>
        <taxon>Liliopsida</taxon>
        <taxon>Araceae</taxon>
        <taxon>Aroideae</taxon>
        <taxon>Colocasieae</taxon>
        <taxon>Colocasia</taxon>
    </lineage>
</organism>
<evidence type="ECO:0000313" key="2">
    <source>
        <dbReference type="Proteomes" id="UP000652761"/>
    </source>
</evidence>
<name>A0A843VR64_COLES</name>
<dbReference type="Proteomes" id="UP000652761">
    <property type="component" value="Unassembled WGS sequence"/>
</dbReference>
<sequence length="79" mass="8194">MPKDGICSSCLAAARRSQVGAGRLNLETGIPIYEAELLLLFSILFTLLDAIGSLGDQGSFVDDPPIGIVGAVIPPRQGP</sequence>
<proteinExistence type="predicted"/>
<keyword evidence="2" id="KW-1185">Reference proteome</keyword>
<dbReference type="EMBL" id="NMUH01001697">
    <property type="protein sequence ID" value="MQL94633.1"/>
    <property type="molecule type" value="Genomic_DNA"/>
</dbReference>